<comment type="subcellular location">
    <subcellularLocation>
        <location evidence="1">Cell membrane</location>
        <topology evidence="1">Multi-pass membrane protein</topology>
    </subcellularLocation>
</comment>
<dbReference type="PROSITE" id="PS50850">
    <property type="entry name" value="MFS"/>
    <property type="match status" value="1"/>
</dbReference>
<feature type="transmembrane region" description="Helical" evidence="6">
    <location>
        <begin position="185"/>
        <end position="204"/>
    </location>
</feature>
<dbReference type="GO" id="GO:0005886">
    <property type="term" value="C:plasma membrane"/>
    <property type="evidence" value="ECO:0007669"/>
    <property type="project" value="UniProtKB-SubCell"/>
</dbReference>
<dbReference type="InterPro" id="IPR036259">
    <property type="entry name" value="MFS_trans_sf"/>
</dbReference>
<evidence type="ECO:0000256" key="1">
    <source>
        <dbReference type="ARBA" id="ARBA00004651"/>
    </source>
</evidence>
<dbReference type="Pfam" id="PF07690">
    <property type="entry name" value="MFS_1"/>
    <property type="match status" value="1"/>
</dbReference>
<feature type="transmembrane region" description="Helical" evidence="6">
    <location>
        <begin position="97"/>
        <end position="114"/>
    </location>
</feature>
<dbReference type="InterPro" id="IPR050382">
    <property type="entry name" value="MFS_Na/Anion_cotransporter"/>
</dbReference>
<feature type="transmembrane region" description="Helical" evidence="6">
    <location>
        <begin position="73"/>
        <end position="90"/>
    </location>
</feature>
<dbReference type="STRING" id="235985.SAMN05414137_11378"/>
<evidence type="ECO:0000256" key="3">
    <source>
        <dbReference type="ARBA" id="ARBA00022989"/>
    </source>
</evidence>
<evidence type="ECO:0000256" key="5">
    <source>
        <dbReference type="SAM" id="MobiDB-lite"/>
    </source>
</evidence>
<feature type="transmembrane region" description="Helical" evidence="6">
    <location>
        <begin position="29"/>
        <end position="53"/>
    </location>
</feature>
<feature type="domain" description="Major facilitator superfamily (MFS) profile" evidence="7">
    <location>
        <begin position="30"/>
        <end position="430"/>
    </location>
</feature>
<dbReference type="SUPFAM" id="SSF103473">
    <property type="entry name" value="MFS general substrate transporter"/>
    <property type="match status" value="1"/>
</dbReference>
<proteinExistence type="predicted"/>
<keyword evidence="3 6" id="KW-1133">Transmembrane helix</keyword>
<sequence length="447" mass="45514">MTINERAEVDAPGGDSTGGGVARPGPRAWVVLGLLFCLMVVNFATKVVPALAGDPLMHELGIGTSTFGVVQSSFFWLFAAGAILGGWLATRVSAHRLLAVSAGLWVVSLVPMAWHVGLGTVITCRVVLGFAEGPTVALALQIAHAWFPAERRALPSALIVAGAAVGPLVSAPALNALIARQSWHAAFAVLAVVGTVVALAWAFVGRDGTLAVADAAHPQALPLPERVPVARLLTTPTLVGLTVLALASYADTAVKLSWLPLYFHDGLGYSTATASRLTALPFLAAAISLIGFGVLSRRLTRRGWSLRATRGRLPGILVAVGALGNLLFPLAGRGGPALCLIVLGASLVAAGYGISFAGLSDVVPARQRGLAFGVVTAVYSLGGIIGPAVMGGLVHGSAVPLDGYTRGFLGLGVALLAGGVPALVLVHPERDAARLRAAAEGLSASRA</sequence>
<dbReference type="InterPro" id="IPR011701">
    <property type="entry name" value="MFS"/>
</dbReference>
<name>A0A1H7T4T2_STRJI</name>
<dbReference type="PANTHER" id="PTHR11662">
    <property type="entry name" value="SOLUTE CARRIER FAMILY 17"/>
    <property type="match status" value="1"/>
</dbReference>
<organism evidence="8 9">
    <name type="scientific">Streptacidiphilus jiangxiensis</name>
    <dbReference type="NCBI Taxonomy" id="235985"/>
    <lineage>
        <taxon>Bacteria</taxon>
        <taxon>Bacillati</taxon>
        <taxon>Actinomycetota</taxon>
        <taxon>Actinomycetes</taxon>
        <taxon>Kitasatosporales</taxon>
        <taxon>Streptomycetaceae</taxon>
        <taxon>Streptacidiphilus</taxon>
    </lineage>
</organism>
<keyword evidence="9" id="KW-1185">Reference proteome</keyword>
<dbReference type="InterPro" id="IPR020846">
    <property type="entry name" value="MFS_dom"/>
</dbReference>
<feature type="transmembrane region" description="Helical" evidence="6">
    <location>
        <begin position="269"/>
        <end position="292"/>
    </location>
</feature>
<dbReference type="PANTHER" id="PTHR11662:SF450">
    <property type="entry name" value="BLR1003 PROTEIN"/>
    <property type="match status" value="1"/>
</dbReference>
<dbReference type="EMBL" id="FOAZ01000013">
    <property type="protein sequence ID" value="SEL79851.1"/>
    <property type="molecule type" value="Genomic_DNA"/>
</dbReference>
<evidence type="ECO:0000256" key="6">
    <source>
        <dbReference type="SAM" id="Phobius"/>
    </source>
</evidence>
<evidence type="ECO:0000256" key="2">
    <source>
        <dbReference type="ARBA" id="ARBA00022692"/>
    </source>
</evidence>
<evidence type="ECO:0000256" key="4">
    <source>
        <dbReference type="ARBA" id="ARBA00023136"/>
    </source>
</evidence>
<gene>
    <name evidence="8" type="ORF">SAMN05414137_11378</name>
</gene>
<feature type="transmembrane region" description="Helical" evidence="6">
    <location>
        <begin position="337"/>
        <end position="359"/>
    </location>
</feature>
<protein>
    <submittedName>
        <fullName evidence="8">Predicted arabinose efflux permease, MFS family</fullName>
    </submittedName>
</protein>
<feature type="transmembrane region" description="Helical" evidence="6">
    <location>
        <begin position="371"/>
        <end position="395"/>
    </location>
</feature>
<evidence type="ECO:0000313" key="8">
    <source>
        <dbReference type="EMBL" id="SEL79851.1"/>
    </source>
</evidence>
<feature type="transmembrane region" description="Helical" evidence="6">
    <location>
        <begin position="313"/>
        <end position="331"/>
    </location>
</feature>
<evidence type="ECO:0000259" key="7">
    <source>
        <dbReference type="PROSITE" id="PS50850"/>
    </source>
</evidence>
<keyword evidence="4 6" id="KW-0472">Membrane</keyword>
<accession>A0A1H7T4T2</accession>
<dbReference type="Gene3D" id="1.20.1250.20">
    <property type="entry name" value="MFS general substrate transporter like domains"/>
    <property type="match status" value="2"/>
</dbReference>
<feature type="transmembrane region" description="Helical" evidence="6">
    <location>
        <begin position="158"/>
        <end position="179"/>
    </location>
</feature>
<dbReference type="eggNOG" id="COG2271">
    <property type="taxonomic scope" value="Bacteria"/>
</dbReference>
<feature type="transmembrane region" description="Helical" evidence="6">
    <location>
        <begin position="407"/>
        <end position="426"/>
    </location>
</feature>
<dbReference type="GO" id="GO:0022857">
    <property type="term" value="F:transmembrane transporter activity"/>
    <property type="evidence" value="ECO:0007669"/>
    <property type="project" value="InterPro"/>
</dbReference>
<dbReference type="RefSeq" id="WP_236655908.1">
    <property type="nucleotide sequence ID" value="NZ_BBPN01000006.1"/>
</dbReference>
<dbReference type="Proteomes" id="UP000183015">
    <property type="component" value="Unassembled WGS sequence"/>
</dbReference>
<dbReference type="AlphaFoldDB" id="A0A1H7T4T2"/>
<reference evidence="9" key="1">
    <citation type="submission" date="2016-10" db="EMBL/GenBank/DDBJ databases">
        <authorList>
            <person name="Varghese N."/>
        </authorList>
    </citation>
    <scope>NUCLEOTIDE SEQUENCE [LARGE SCALE GENOMIC DNA]</scope>
    <source>
        <strain evidence="9">DSM 45096 / BCRC 16803 / CGMCC 4.1857 / CIP 109030 / JCM 12277 / KCTC 19219 / NBRC 100920 / 33214</strain>
    </source>
</reference>
<keyword evidence="2 6" id="KW-0812">Transmembrane</keyword>
<feature type="region of interest" description="Disordered" evidence="5">
    <location>
        <begin position="1"/>
        <end position="20"/>
    </location>
</feature>
<evidence type="ECO:0000313" key="9">
    <source>
        <dbReference type="Proteomes" id="UP000183015"/>
    </source>
</evidence>